<evidence type="ECO:0000313" key="10">
    <source>
        <dbReference type="WBParaSite" id="HPBE_0000787101-mRNA-1"/>
    </source>
</evidence>
<comment type="subcellular location">
    <subcellularLocation>
        <location evidence="1 6">Cell membrane</location>
        <topology evidence="1 6">Peripheral membrane protein</topology>
    </subcellularLocation>
    <subcellularLocation>
        <location evidence="6">Golgi apparatus membrane</location>
        <topology evidence="6">Peripheral membrane protein</topology>
    </subcellularLocation>
    <subcellularLocation>
        <location evidence="6">Membrane</location>
        <location evidence="6">Caveola</location>
        <topology evidence="6">Peripheral membrane protein</topology>
    </subcellularLocation>
</comment>
<dbReference type="GO" id="GO:0000139">
    <property type="term" value="C:Golgi membrane"/>
    <property type="evidence" value="ECO:0007669"/>
    <property type="project" value="UniProtKB-SubCell"/>
</dbReference>
<feature type="transmembrane region" description="Helical" evidence="7">
    <location>
        <begin position="95"/>
        <end position="122"/>
    </location>
</feature>
<accession>A0A3P7XJ13</accession>
<evidence type="ECO:0000256" key="3">
    <source>
        <dbReference type="ARBA" id="ARBA00022475"/>
    </source>
</evidence>
<name>A0A183FKZ6_HELPZ</name>
<dbReference type="GO" id="GO:0070836">
    <property type="term" value="P:caveola assembly"/>
    <property type="evidence" value="ECO:0007669"/>
    <property type="project" value="InterPro"/>
</dbReference>
<evidence type="ECO:0000256" key="6">
    <source>
        <dbReference type="RuleBase" id="RU000680"/>
    </source>
</evidence>
<sequence length="180" mass="20312">MTVGRFRPFFCKGIGKNGVGGSAVALIQSRKRSAKTTLPLPAPPPKKSPQMAFDFNAVACKEVAAQELNLEVRDEYGLNKDLKVFEVTRIYCYKILTLILGLPIAFIAGLIFALFSFLRIWIIQPCLALVRIALAQALTIWPMFLLYIVRPLFYSVGAMFSTFRLHRTEGQVIKEVWERV</sequence>
<keyword evidence="3 6" id="KW-1003">Cell membrane</keyword>
<dbReference type="Pfam" id="PF01146">
    <property type="entry name" value="Caveolin"/>
    <property type="match status" value="1"/>
</dbReference>
<keyword evidence="5 6" id="KW-0472">Membrane</keyword>
<dbReference type="OrthoDB" id="5917823at2759"/>
<organism evidence="9 10">
    <name type="scientific">Heligmosomoides polygyrus</name>
    <name type="common">Parasitic roundworm</name>
    <dbReference type="NCBI Taxonomy" id="6339"/>
    <lineage>
        <taxon>Eukaryota</taxon>
        <taxon>Metazoa</taxon>
        <taxon>Ecdysozoa</taxon>
        <taxon>Nematoda</taxon>
        <taxon>Chromadorea</taxon>
        <taxon>Rhabditida</taxon>
        <taxon>Rhabditina</taxon>
        <taxon>Rhabditomorpha</taxon>
        <taxon>Strongyloidea</taxon>
        <taxon>Heligmosomidae</taxon>
        <taxon>Heligmosomoides</taxon>
    </lineage>
</organism>
<dbReference type="EMBL" id="UZAH01025994">
    <property type="protein sequence ID" value="VDO73936.1"/>
    <property type="molecule type" value="Genomic_DNA"/>
</dbReference>
<dbReference type="AlphaFoldDB" id="A0A183FKZ6"/>
<reference evidence="10" key="2">
    <citation type="submission" date="2019-09" db="UniProtKB">
        <authorList>
            <consortium name="WormBaseParasite"/>
        </authorList>
    </citation>
    <scope>IDENTIFICATION</scope>
</reference>
<protein>
    <recommendedName>
        <fullName evidence="6">Caveolin</fullName>
    </recommendedName>
</protein>
<dbReference type="GO" id="GO:0005901">
    <property type="term" value="C:caveola"/>
    <property type="evidence" value="ECO:0007669"/>
    <property type="project" value="UniProtKB-SubCell"/>
</dbReference>
<evidence type="ECO:0000256" key="2">
    <source>
        <dbReference type="ARBA" id="ARBA00010988"/>
    </source>
</evidence>
<reference evidence="8 9" key="1">
    <citation type="submission" date="2018-11" db="EMBL/GenBank/DDBJ databases">
        <authorList>
            <consortium name="Pathogen Informatics"/>
        </authorList>
    </citation>
    <scope>NUCLEOTIDE SEQUENCE [LARGE SCALE GENOMIC DNA]</scope>
</reference>
<evidence type="ECO:0000256" key="4">
    <source>
        <dbReference type="ARBA" id="ARBA00023034"/>
    </source>
</evidence>
<dbReference type="InterPro" id="IPR001612">
    <property type="entry name" value="Caveolin"/>
</dbReference>
<evidence type="ECO:0000256" key="5">
    <source>
        <dbReference type="ARBA" id="ARBA00023136"/>
    </source>
</evidence>
<dbReference type="WBParaSite" id="HPBE_0000787101-mRNA-1">
    <property type="protein sequence ID" value="HPBE_0000787101-mRNA-1"/>
    <property type="gene ID" value="HPBE_0000787101"/>
</dbReference>
<keyword evidence="7" id="KW-1133">Transmembrane helix</keyword>
<evidence type="ECO:0000313" key="8">
    <source>
        <dbReference type="EMBL" id="VDO73936.1"/>
    </source>
</evidence>
<dbReference type="PANTHER" id="PTHR10844:SF19">
    <property type="entry name" value="CAVEOLIN-2"/>
    <property type="match status" value="1"/>
</dbReference>
<proteinExistence type="inferred from homology"/>
<dbReference type="PANTHER" id="PTHR10844">
    <property type="entry name" value="CAVEOLIN"/>
    <property type="match status" value="1"/>
</dbReference>
<keyword evidence="9" id="KW-1185">Reference proteome</keyword>
<evidence type="ECO:0000256" key="1">
    <source>
        <dbReference type="ARBA" id="ARBA00004202"/>
    </source>
</evidence>
<evidence type="ECO:0000256" key="7">
    <source>
        <dbReference type="SAM" id="Phobius"/>
    </source>
</evidence>
<comment type="function">
    <text evidence="6">May act as a scaffolding protein within caveolar membranes. Interacts directly with G-protein alpha subunits and can functionally regulate their activity.</text>
</comment>
<feature type="transmembrane region" description="Helical" evidence="7">
    <location>
        <begin position="128"/>
        <end position="149"/>
    </location>
</feature>
<keyword evidence="7" id="KW-0812">Transmembrane</keyword>
<accession>A0A183FKZ6</accession>
<comment type="similarity">
    <text evidence="2 6">Belongs to the caveolin family.</text>
</comment>
<keyword evidence="4 6" id="KW-0333">Golgi apparatus</keyword>
<dbReference type="GO" id="GO:0060090">
    <property type="term" value="F:molecular adaptor activity"/>
    <property type="evidence" value="ECO:0007669"/>
    <property type="project" value="TreeGrafter"/>
</dbReference>
<dbReference type="Proteomes" id="UP000050761">
    <property type="component" value="Unassembled WGS sequence"/>
</dbReference>
<evidence type="ECO:0000313" key="9">
    <source>
        <dbReference type="Proteomes" id="UP000050761"/>
    </source>
</evidence>
<gene>
    <name evidence="8" type="ORF">HPBE_LOCUS7872</name>
</gene>